<gene>
    <name evidence="4" type="ORF">Ga0061067_1148</name>
</gene>
<feature type="domain" description="Polysaccharide biosynthesis protein CapD-like" evidence="3">
    <location>
        <begin position="293"/>
        <end position="581"/>
    </location>
</feature>
<organism evidence="4 5">
    <name type="scientific">Pannonibacter indicus</name>
    <dbReference type="NCBI Taxonomy" id="466044"/>
    <lineage>
        <taxon>Bacteria</taxon>
        <taxon>Pseudomonadati</taxon>
        <taxon>Pseudomonadota</taxon>
        <taxon>Alphaproteobacteria</taxon>
        <taxon>Hyphomicrobiales</taxon>
        <taxon>Stappiaceae</taxon>
        <taxon>Pannonibacter</taxon>
    </lineage>
</organism>
<dbReference type="EMBL" id="CYHE01000014">
    <property type="protein sequence ID" value="CUA99604.1"/>
    <property type="molecule type" value="Genomic_DNA"/>
</dbReference>
<evidence type="ECO:0000256" key="1">
    <source>
        <dbReference type="ARBA" id="ARBA00007430"/>
    </source>
</evidence>
<dbReference type="CDD" id="cd05237">
    <property type="entry name" value="UDP_invert_4-6DH_SDR_e"/>
    <property type="match status" value="1"/>
</dbReference>
<keyword evidence="2" id="KW-0472">Membrane</keyword>
<dbReference type="InterPro" id="IPR051203">
    <property type="entry name" value="Polysaccharide_Synthase-Rel"/>
</dbReference>
<dbReference type="InterPro" id="IPR003869">
    <property type="entry name" value="Polysac_CapD-like"/>
</dbReference>
<dbReference type="PANTHER" id="PTHR43318">
    <property type="entry name" value="UDP-N-ACETYLGLUCOSAMINE 4,6-DEHYDRATASE"/>
    <property type="match status" value="1"/>
</dbReference>
<dbReference type="PANTHER" id="PTHR43318:SF1">
    <property type="entry name" value="POLYSACCHARIDE BIOSYNTHESIS PROTEIN EPSC-RELATED"/>
    <property type="match status" value="1"/>
</dbReference>
<dbReference type="AlphaFoldDB" id="A0A0K6I910"/>
<protein>
    <submittedName>
        <fullName evidence="4">NDP-sugar epimerase, includes UDP-GlcNAc-inverting 4,6-dehydratase FlaA1 and capsular polysaccharide biosynthesis protein EpsC</fullName>
    </submittedName>
</protein>
<dbReference type="Pfam" id="PF02719">
    <property type="entry name" value="Polysacc_synt_2"/>
    <property type="match status" value="1"/>
</dbReference>
<feature type="transmembrane region" description="Helical" evidence="2">
    <location>
        <begin position="12"/>
        <end position="32"/>
    </location>
</feature>
<reference evidence="5" key="1">
    <citation type="submission" date="2015-08" db="EMBL/GenBank/DDBJ databases">
        <authorList>
            <person name="Varghese N."/>
        </authorList>
    </citation>
    <scope>NUCLEOTIDE SEQUENCE [LARGE SCALE GENOMIC DNA]</scope>
    <source>
        <strain evidence="5">DSM 23407</strain>
    </source>
</reference>
<proteinExistence type="inferred from homology"/>
<keyword evidence="2" id="KW-1133">Transmembrane helix</keyword>
<evidence type="ECO:0000256" key="2">
    <source>
        <dbReference type="SAM" id="Phobius"/>
    </source>
</evidence>
<feature type="transmembrane region" description="Helical" evidence="2">
    <location>
        <begin position="110"/>
        <end position="127"/>
    </location>
</feature>
<feature type="transmembrane region" description="Helical" evidence="2">
    <location>
        <begin position="44"/>
        <end position="65"/>
    </location>
</feature>
<keyword evidence="5" id="KW-1185">Reference proteome</keyword>
<dbReference type="Gene3D" id="3.40.50.720">
    <property type="entry name" value="NAD(P)-binding Rossmann-like Domain"/>
    <property type="match status" value="2"/>
</dbReference>
<name>A0A0K6I910_9HYPH</name>
<dbReference type="SUPFAM" id="SSF51735">
    <property type="entry name" value="NAD(P)-binding Rossmann-fold domains"/>
    <property type="match status" value="1"/>
</dbReference>
<dbReference type="RefSeq" id="WP_208975771.1">
    <property type="nucleotide sequence ID" value="NZ_CYHE01000014.1"/>
</dbReference>
<feature type="transmembrane region" description="Helical" evidence="2">
    <location>
        <begin position="77"/>
        <end position="98"/>
    </location>
</feature>
<dbReference type="Proteomes" id="UP000183900">
    <property type="component" value="Unassembled WGS sequence"/>
</dbReference>
<accession>A0A0K6I910</accession>
<evidence type="ECO:0000313" key="4">
    <source>
        <dbReference type="EMBL" id="CUA99604.1"/>
    </source>
</evidence>
<sequence>MLLTRASTKQLLARLHDVIMAGLAMTIALLARYDLQSLPPMSRLAWWVLSFAAIAGVMFALFGLGRGIWRFASLSDLRSIVLSSTAAIFAFLILHFLVDRLAGFPRATPLILWFVLIVLLGAPRIMYRAYKDGHLGGVGFRKRDIQNREHVLIVGHVGDADNVIRNYKLESSRLYKVEGIVELGAGKRSGRAVRGVPVIGSADELERIVGRLAMGGVPVSALLLATPRAGEAGMQSLAASAARLKLPLRRVVNRPLTGTEPDLASITLEDLLGRPPVQLQLEAIRSLIGGRTVLVTGAGGSIGSEIVRQVVACNPASIILFDSSEYALYEIDLEVSQLNPDLPRQAVIGNVRDRRRVHEVMQACRPAVVFHAAALKHVPLVENNICEGVLTNVLGTRNVADAAVACGARAMVQISTDKAVRPTSMMGRTKRIAEAYCQALDISGVDTRFITVRFGNVLGSNGSVVPLFKRQIAAGGPITVTHPEMTRYFMTIREATELVLHAASAEIGREETRGRIFVLDMGEPVKILTLARTMISLAGLRPDEDIAIKFTGLRPGEKLYEELFDANEMTAPHDAEGFFVASAGIIPLERLMWHLERLGNSAAAGGEDQCKAMLIAALGEVEAGSPVQAAMPRMR</sequence>
<evidence type="ECO:0000259" key="3">
    <source>
        <dbReference type="Pfam" id="PF02719"/>
    </source>
</evidence>
<evidence type="ECO:0000313" key="5">
    <source>
        <dbReference type="Proteomes" id="UP000183900"/>
    </source>
</evidence>
<comment type="similarity">
    <text evidence="1">Belongs to the polysaccharide synthase family.</text>
</comment>
<keyword evidence="2" id="KW-0812">Transmembrane</keyword>
<dbReference type="InterPro" id="IPR036291">
    <property type="entry name" value="NAD(P)-bd_dom_sf"/>
</dbReference>